<protein>
    <submittedName>
        <fullName evidence="2">Uncharacterized protein</fullName>
    </submittedName>
</protein>
<organism evidence="2">
    <name type="scientific">Streptomyces haneummycinicus</name>
    <dbReference type="NCBI Taxonomy" id="3074435"/>
    <lineage>
        <taxon>Bacteria</taxon>
        <taxon>Bacillati</taxon>
        <taxon>Actinomycetota</taxon>
        <taxon>Actinomycetes</taxon>
        <taxon>Kitasatosporales</taxon>
        <taxon>Streptomycetaceae</taxon>
        <taxon>Streptomyces</taxon>
    </lineage>
</organism>
<name>A0AAT9HIP2_9ACTN</name>
<dbReference type="EMBL" id="AP035768">
    <property type="protein sequence ID" value="BFO17044.1"/>
    <property type="molecule type" value="Genomic_DNA"/>
</dbReference>
<reference evidence="2" key="2">
    <citation type="submission" date="2024-07" db="EMBL/GenBank/DDBJ databases">
        <title>Streptomyces haneummycinica sp. nov., a new antibiotic-producing actinobacterium isolated from marine sediment.</title>
        <authorList>
            <person name="Uemura M."/>
            <person name="Hamada M."/>
            <person name="Hirano S."/>
            <person name="Kobayashi K."/>
            <person name="Ohshiro T."/>
            <person name="Kobayashi T."/>
            <person name="Terahara T."/>
        </authorList>
    </citation>
    <scope>NUCLEOTIDE SEQUENCE</scope>
    <source>
        <strain evidence="2">KM77-8</strain>
    </source>
</reference>
<sequence length="200" mass="20536">MRGLLHGGARPHVDALFPQHGVGRAGEAFVQFGQDPVGDVEEQPAWPHTGAHRVTVDLRVGEQLSVRGDFGAGVAGTDHDERTAGRAPLGVVGLGGQLHLAGHVVAQIQRLGQAAEAVGVFGDTGNREQFVDTAGGEDQAVVAEGAALALRAGVVHLPGVEIDAVGLPSTGSTCGSVPERETVTRRGSRMPAATWGSRGR</sequence>
<proteinExistence type="predicted"/>
<gene>
    <name evidence="2" type="ORF">SHKM778_34320</name>
</gene>
<accession>A0AAT9HIP2</accession>
<reference evidence="2" key="1">
    <citation type="submission" date="2024-06" db="EMBL/GenBank/DDBJ databases">
        <authorList>
            <consortium name="consrtm"/>
            <person name="Uemura M."/>
            <person name="Terahara T."/>
        </authorList>
    </citation>
    <scope>NUCLEOTIDE SEQUENCE</scope>
    <source>
        <strain evidence="2">KM77-8</strain>
    </source>
</reference>
<evidence type="ECO:0000256" key="1">
    <source>
        <dbReference type="SAM" id="MobiDB-lite"/>
    </source>
</evidence>
<feature type="region of interest" description="Disordered" evidence="1">
    <location>
        <begin position="170"/>
        <end position="200"/>
    </location>
</feature>
<evidence type="ECO:0000313" key="2">
    <source>
        <dbReference type="EMBL" id="BFO17044.1"/>
    </source>
</evidence>
<dbReference type="AlphaFoldDB" id="A0AAT9HIP2"/>